<gene>
    <name evidence="6" type="ORF">HA052_09370</name>
</gene>
<dbReference type="InterPro" id="IPR036390">
    <property type="entry name" value="WH_DNA-bd_sf"/>
</dbReference>
<evidence type="ECO:0000259" key="5">
    <source>
        <dbReference type="PROSITE" id="PS50931"/>
    </source>
</evidence>
<reference evidence="6 7" key="1">
    <citation type="submission" date="2020-03" db="EMBL/GenBank/DDBJ databases">
        <title>Draft genome sequence of environmentally isolated cultures.</title>
        <authorList>
            <person name="Wilson H.S."/>
            <person name="De Leon M.E."/>
        </authorList>
    </citation>
    <scope>NUCLEOTIDE SEQUENCE [LARGE SCALE GENOMIC DNA]</scope>
    <source>
        <strain evidence="6 7">HSC-31F16</strain>
    </source>
</reference>
<dbReference type="Pfam" id="PF03466">
    <property type="entry name" value="LysR_substrate"/>
    <property type="match status" value="1"/>
</dbReference>
<proteinExistence type="inferred from homology"/>
<dbReference type="SUPFAM" id="SSF53850">
    <property type="entry name" value="Periplasmic binding protein-like II"/>
    <property type="match status" value="1"/>
</dbReference>
<keyword evidence="4" id="KW-0804">Transcription</keyword>
<dbReference type="Pfam" id="PF00126">
    <property type="entry name" value="HTH_1"/>
    <property type="match status" value="1"/>
</dbReference>
<dbReference type="PROSITE" id="PS50931">
    <property type="entry name" value="HTH_LYSR"/>
    <property type="match status" value="1"/>
</dbReference>
<evidence type="ECO:0000313" key="6">
    <source>
        <dbReference type="EMBL" id="NHR05410.1"/>
    </source>
</evidence>
<dbReference type="EMBL" id="JAAOMA010000010">
    <property type="protein sequence ID" value="NHR05410.1"/>
    <property type="molecule type" value="Genomic_DNA"/>
</dbReference>
<comment type="similarity">
    <text evidence="1">Belongs to the LysR transcriptional regulatory family.</text>
</comment>
<dbReference type="Gene3D" id="3.40.190.290">
    <property type="match status" value="1"/>
</dbReference>
<dbReference type="Gene3D" id="1.10.10.10">
    <property type="entry name" value="Winged helix-like DNA-binding domain superfamily/Winged helix DNA-binding domain"/>
    <property type="match status" value="1"/>
</dbReference>
<accession>A0ABX0L107</accession>
<sequence length="311" mass="34354">MDIRKLRHALGLVEHLSFSRASIEVNLSQPALSRSIQALEAELGVPLFDRVSTGVELTPYGEVFAERARRILAETNELHRDIELVRRGESGEISLGFGPTAAALLKGPLLAHFASTRPQLRLTLKGGTYEELLRLLLDERIDVFFGDAALLSYRHDLLVDSLPSWPSAFFCASTHPLAAKSSVQANEMLEYPLGCIKLSAWAMADLEAYFERSIEMAICFQTDNAHDLETMALRGQQVVFGSRPLFWQSLQAGQLREIILSPPLHRRARFGSVSLAGRTLAPSVQSAKVLAHDVFSGYAEQLAAMEPDTAR</sequence>
<feature type="domain" description="HTH lysR-type" evidence="5">
    <location>
        <begin position="1"/>
        <end position="58"/>
    </location>
</feature>
<keyword evidence="3" id="KW-0238">DNA-binding</keyword>
<dbReference type="PANTHER" id="PTHR30126">
    <property type="entry name" value="HTH-TYPE TRANSCRIPTIONAL REGULATOR"/>
    <property type="match status" value="1"/>
</dbReference>
<evidence type="ECO:0000256" key="3">
    <source>
        <dbReference type="ARBA" id="ARBA00023125"/>
    </source>
</evidence>
<dbReference type="SUPFAM" id="SSF46785">
    <property type="entry name" value="Winged helix' DNA-binding domain"/>
    <property type="match status" value="1"/>
</dbReference>
<dbReference type="Proteomes" id="UP001515641">
    <property type="component" value="Unassembled WGS sequence"/>
</dbReference>
<evidence type="ECO:0000256" key="2">
    <source>
        <dbReference type="ARBA" id="ARBA00023015"/>
    </source>
</evidence>
<dbReference type="InterPro" id="IPR036388">
    <property type="entry name" value="WH-like_DNA-bd_sf"/>
</dbReference>
<evidence type="ECO:0000313" key="7">
    <source>
        <dbReference type="Proteomes" id="UP001515641"/>
    </source>
</evidence>
<dbReference type="CDD" id="cd05466">
    <property type="entry name" value="PBP2_LTTR_substrate"/>
    <property type="match status" value="1"/>
</dbReference>
<dbReference type="PRINTS" id="PR00039">
    <property type="entry name" value="HTHLYSR"/>
</dbReference>
<dbReference type="PANTHER" id="PTHR30126:SF98">
    <property type="entry name" value="HTH-TYPE TRANSCRIPTIONAL ACTIVATOR BAUR"/>
    <property type="match status" value="1"/>
</dbReference>
<organism evidence="6 7">
    <name type="scientific">Chromobacterium fluminis</name>
    <dbReference type="NCBI Taxonomy" id="3044269"/>
    <lineage>
        <taxon>Bacteria</taxon>
        <taxon>Pseudomonadati</taxon>
        <taxon>Pseudomonadota</taxon>
        <taxon>Betaproteobacteria</taxon>
        <taxon>Neisseriales</taxon>
        <taxon>Chromobacteriaceae</taxon>
        <taxon>Chromobacterium</taxon>
    </lineage>
</organism>
<evidence type="ECO:0000256" key="4">
    <source>
        <dbReference type="ARBA" id="ARBA00023163"/>
    </source>
</evidence>
<dbReference type="InterPro" id="IPR000847">
    <property type="entry name" value="LysR_HTH_N"/>
</dbReference>
<comment type="caution">
    <text evidence="6">The sequence shown here is derived from an EMBL/GenBank/DDBJ whole genome shotgun (WGS) entry which is preliminary data.</text>
</comment>
<evidence type="ECO:0000256" key="1">
    <source>
        <dbReference type="ARBA" id="ARBA00009437"/>
    </source>
</evidence>
<name>A0ABX0L107_9NEIS</name>
<keyword evidence="7" id="KW-1185">Reference proteome</keyword>
<dbReference type="RefSeq" id="WP_166451718.1">
    <property type="nucleotide sequence ID" value="NZ_JAAOMA010000010.1"/>
</dbReference>
<protein>
    <submittedName>
        <fullName evidence="6">LysR family transcriptional regulator</fullName>
    </submittedName>
</protein>
<keyword evidence="2" id="KW-0805">Transcription regulation</keyword>
<dbReference type="InterPro" id="IPR005119">
    <property type="entry name" value="LysR_subst-bd"/>
</dbReference>